<feature type="transmembrane region" description="Helical" evidence="9">
    <location>
        <begin position="31"/>
        <end position="59"/>
    </location>
</feature>
<keyword evidence="6 9" id="KW-0812">Transmembrane</keyword>
<feature type="transmembrane region" description="Helical" evidence="9">
    <location>
        <begin position="137"/>
        <end position="164"/>
    </location>
</feature>
<dbReference type="OrthoDB" id="9788645at2"/>
<evidence type="ECO:0000256" key="2">
    <source>
        <dbReference type="ARBA" id="ARBA00022448"/>
    </source>
</evidence>
<keyword evidence="8 9" id="KW-0472">Membrane</keyword>
<keyword evidence="2" id="KW-0813">Transport</keyword>
<feature type="transmembrane region" description="Helical" evidence="9">
    <location>
        <begin position="180"/>
        <end position="197"/>
    </location>
</feature>
<feature type="transmembrane region" description="Helical" evidence="9">
    <location>
        <begin position="93"/>
        <end position="114"/>
    </location>
</feature>
<evidence type="ECO:0000256" key="1">
    <source>
        <dbReference type="ARBA" id="ARBA00004651"/>
    </source>
</evidence>
<dbReference type="KEGG" id="ddf:DEFDS_1051"/>
<gene>
    <name evidence="10" type="ordered locus">DEFDS_1051</name>
</gene>
<evidence type="ECO:0000256" key="5">
    <source>
        <dbReference type="ARBA" id="ARBA00022683"/>
    </source>
</evidence>
<keyword evidence="5" id="KW-0598">Phosphotransferase system</keyword>
<keyword evidence="7 9" id="KW-1133">Transmembrane helix</keyword>
<evidence type="ECO:0000256" key="7">
    <source>
        <dbReference type="ARBA" id="ARBA00022989"/>
    </source>
</evidence>
<dbReference type="Proteomes" id="UP000001520">
    <property type="component" value="Chromosome"/>
</dbReference>
<dbReference type="AlphaFoldDB" id="D3PD48"/>
<evidence type="ECO:0000313" key="11">
    <source>
        <dbReference type="Proteomes" id="UP000001520"/>
    </source>
</evidence>
<dbReference type="GO" id="GO:0005886">
    <property type="term" value="C:plasma membrane"/>
    <property type="evidence" value="ECO:0007669"/>
    <property type="project" value="UniProtKB-SubCell"/>
</dbReference>
<evidence type="ECO:0000256" key="6">
    <source>
        <dbReference type="ARBA" id="ARBA00022692"/>
    </source>
</evidence>
<evidence type="ECO:0000256" key="8">
    <source>
        <dbReference type="ARBA" id="ARBA00023136"/>
    </source>
</evidence>
<dbReference type="Pfam" id="PF03609">
    <property type="entry name" value="EII-Sor"/>
    <property type="match status" value="1"/>
</dbReference>
<evidence type="ECO:0000256" key="4">
    <source>
        <dbReference type="ARBA" id="ARBA00022597"/>
    </source>
</evidence>
<keyword evidence="11" id="KW-1185">Reference proteome</keyword>
<proteinExistence type="predicted"/>
<name>D3PD48_DEFDS</name>
<keyword evidence="3" id="KW-1003">Cell membrane</keyword>
<evidence type="ECO:0000313" key="10">
    <source>
        <dbReference type="EMBL" id="BAI80521.1"/>
    </source>
</evidence>
<accession>D3PD48</accession>
<comment type="subcellular location">
    <subcellularLocation>
        <location evidence="1">Cell membrane</location>
        <topology evidence="1">Multi-pass membrane protein</topology>
    </subcellularLocation>
</comment>
<dbReference type="HOGENOM" id="CLU_1248922_0_0_0"/>
<protein>
    <submittedName>
        <fullName evidence="10">Uncharacterized protein</fullName>
    </submittedName>
</protein>
<dbReference type="EMBL" id="AP011529">
    <property type="protein sequence ID" value="BAI80521.1"/>
    <property type="molecule type" value="Genomic_DNA"/>
</dbReference>
<dbReference type="STRING" id="639282.DEFDS_1051"/>
<sequence length="221" mass="25611">MMKYFLMLLISGLISVDRNSALNLMISRPIFIAMFIGLLFGNFYTIFLVGILFELIGLIDLPVGTHIPRDDSFMTYVACLVLTYINVDNVYKLFILITLVIIFSFPVTFTDLIVRKINQNIYLKNRVKGYNFPISKVISWGVILSFFRGVIIYNAIFFLVYYIYTQIVSINIKFSFDKDLNSFLILIICFASGYLIRFLSFKSVVKYLIFTLGIIMGWFLI</sequence>
<organism evidence="10 11">
    <name type="scientific">Deferribacter desulfuricans (strain DSM 14783 / JCM 11476 / NBRC 101012 / SSM1)</name>
    <dbReference type="NCBI Taxonomy" id="639282"/>
    <lineage>
        <taxon>Bacteria</taxon>
        <taxon>Pseudomonadati</taxon>
        <taxon>Deferribacterota</taxon>
        <taxon>Deferribacteres</taxon>
        <taxon>Deferribacterales</taxon>
        <taxon>Deferribacteraceae</taxon>
        <taxon>Deferribacter</taxon>
    </lineage>
</organism>
<evidence type="ECO:0000256" key="3">
    <source>
        <dbReference type="ARBA" id="ARBA00022475"/>
    </source>
</evidence>
<dbReference type="eggNOG" id="ENOG50328ZY">
    <property type="taxonomic scope" value="Bacteria"/>
</dbReference>
<feature type="transmembrane region" description="Helical" evidence="9">
    <location>
        <begin position="204"/>
        <end position="220"/>
    </location>
</feature>
<dbReference type="GO" id="GO:0009401">
    <property type="term" value="P:phosphoenolpyruvate-dependent sugar phosphotransferase system"/>
    <property type="evidence" value="ECO:0007669"/>
    <property type="project" value="UniProtKB-KW"/>
</dbReference>
<evidence type="ECO:0000256" key="9">
    <source>
        <dbReference type="SAM" id="Phobius"/>
    </source>
</evidence>
<reference evidence="10 11" key="1">
    <citation type="journal article" date="2010" name="DNA Res.">
        <title>Bacterial lifestyle in a deep-sea hydrothermal vent chimney revealed by the genome sequence of the thermophilic bacterium Deferribacter desulfuricans SSM1.</title>
        <authorList>
            <person name="Takaki Y."/>
            <person name="Shimamura S."/>
            <person name="Nakagawa S."/>
            <person name="Fukuhara Y."/>
            <person name="Horikawa H."/>
            <person name="Ankai A."/>
            <person name="Harada T."/>
            <person name="Hosoyama A."/>
            <person name="Oguchi A."/>
            <person name="Fukui S."/>
            <person name="Fujita N."/>
            <person name="Takami H."/>
            <person name="Takai K."/>
        </authorList>
    </citation>
    <scope>NUCLEOTIDE SEQUENCE [LARGE SCALE GENOMIC DNA]</scope>
    <source>
        <strain evidence="11">DSM 14783 / JCM 11476 / NBRC 101012 / SSM1</strain>
    </source>
</reference>
<dbReference type="InterPro" id="IPR004700">
    <property type="entry name" value="PTS_IIC_man"/>
</dbReference>
<keyword evidence="4" id="KW-0762">Sugar transport</keyword>